<proteinExistence type="predicted"/>
<evidence type="ECO:0000259" key="4">
    <source>
        <dbReference type="Pfam" id="PF13600"/>
    </source>
</evidence>
<reference evidence="5 6" key="1">
    <citation type="submission" date="2019-02" db="EMBL/GenBank/DDBJ databases">
        <title>Deep-cultivation of Planctomycetes and their phenomic and genomic characterization uncovers novel biology.</title>
        <authorList>
            <person name="Wiegand S."/>
            <person name="Jogler M."/>
            <person name="Boedeker C."/>
            <person name="Pinto D."/>
            <person name="Vollmers J."/>
            <person name="Rivas-Marin E."/>
            <person name="Kohn T."/>
            <person name="Peeters S.H."/>
            <person name="Heuer A."/>
            <person name="Rast P."/>
            <person name="Oberbeckmann S."/>
            <person name="Bunk B."/>
            <person name="Jeske O."/>
            <person name="Meyerdierks A."/>
            <person name="Storesund J.E."/>
            <person name="Kallscheuer N."/>
            <person name="Luecker S."/>
            <person name="Lage O.M."/>
            <person name="Pohl T."/>
            <person name="Merkel B.J."/>
            <person name="Hornburger P."/>
            <person name="Mueller R.-W."/>
            <person name="Bruemmer F."/>
            <person name="Labrenz M."/>
            <person name="Spormann A.M."/>
            <person name="Op den Camp H."/>
            <person name="Overmann J."/>
            <person name="Amann R."/>
            <person name="Jetten M.S.M."/>
            <person name="Mascher T."/>
            <person name="Medema M.H."/>
            <person name="Devos D.P."/>
            <person name="Kaster A.-K."/>
            <person name="Ovreas L."/>
            <person name="Rohde M."/>
            <person name="Galperin M.Y."/>
            <person name="Jogler C."/>
        </authorList>
    </citation>
    <scope>NUCLEOTIDE SEQUENCE [LARGE SCALE GENOMIC DNA]</scope>
    <source>
        <strain evidence="5 6">Pan181</strain>
    </source>
</reference>
<feature type="domain" description="DUF4139" evidence="3">
    <location>
        <begin position="227"/>
        <end position="646"/>
    </location>
</feature>
<evidence type="ECO:0000259" key="3">
    <source>
        <dbReference type="Pfam" id="PF13598"/>
    </source>
</evidence>
<dbReference type="AlphaFoldDB" id="A0A518AKD9"/>
<dbReference type="InterPro" id="IPR025554">
    <property type="entry name" value="DUF4140"/>
</dbReference>
<evidence type="ECO:0000313" key="5">
    <source>
        <dbReference type="EMBL" id="QDU55200.1"/>
    </source>
</evidence>
<evidence type="ECO:0008006" key="7">
    <source>
        <dbReference type="Google" id="ProtNLM"/>
    </source>
</evidence>
<protein>
    <recommendedName>
        <fullName evidence="7">DUF4139 domain-containing protein</fullName>
    </recommendedName>
</protein>
<feature type="domain" description="DUF4140" evidence="4">
    <location>
        <begin position="38"/>
        <end position="135"/>
    </location>
</feature>
<evidence type="ECO:0000256" key="1">
    <source>
        <dbReference type="SAM" id="Coils"/>
    </source>
</evidence>
<keyword evidence="6" id="KW-1185">Reference proteome</keyword>
<dbReference type="InterPro" id="IPR011935">
    <property type="entry name" value="CHP02231"/>
</dbReference>
<evidence type="ECO:0000313" key="6">
    <source>
        <dbReference type="Proteomes" id="UP000315750"/>
    </source>
</evidence>
<dbReference type="EMBL" id="CP036278">
    <property type="protein sequence ID" value="QDU55200.1"/>
    <property type="molecule type" value="Genomic_DNA"/>
</dbReference>
<sequence length="662" mass="72868" precursor="true">MKHHLLAASLVLMLAHSAVAMEPVGSEPMIIEGEVAAVTVYQGQALVTRQVGLNEISGLAEVVVTNLPENVLPASLYAEPLKGVEIRSVRYRVRPMELDVRQEVRDLDAQIQEQTDELATARRKQQLLNERKQYLDKMEQFTTVTADRELKNGVLNAETLVELTDFNFTQREEIAEGELQVAREMRELEQQLNTLQRKRGMVAAGSAKTLREAVVFVNVTEANAAGIKLSYLVSNATWSPSYNLRATGEQDRVLLEYNASIQQMSGEDWTDVEMTLSTATPSLVAQAPSLDPLVVKLGRTQPELVAQMAASGKDYKAAREELENQRKVVADNRGNSFGGFAFGSSSSMGGMGGGGAAQGVNRAPAFMPSQEEANQQAAAGDLFEAPANGEFSGPASGQVSNRWDIRDREMADRFLNDVAQKMQILDYNTARIELKKSDDLKQIEGEGVSVSYRLASKMTLPSRSDRQLIQISSHPLAAKFYRLAIPVLTSSIYEEARATNDSNQVLLAGPASTFLGDEFVGRGEVPTVSIGESFSIGLGIDSSLRTSRELVDKVERIQGGNRVVDFTYELSIENFGSEPAQVRLMDRMPTAGEADIKITLVSSDQSMSEDRDFRENDMENGMLRWDVEVPANATGVDRYVMKYTMQIEYDKQLSIVGLPAKR</sequence>
<dbReference type="Pfam" id="PF13598">
    <property type="entry name" value="DUF4139"/>
    <property type="match status" value="1"/>
</dbReference>
<dbReference type="RefSeq" id="WP_197528988.1">
    <property type="nucleotide sequence ID" value="NZ_CP036278.1"/>
</dbReference>
<accession>A0A518AKD9</accession>
<dbReference type="PANTHER" id="PTHR31005">
    <property type="entry name" value="DUF4139 DOMAIN-CONTAINING PROTEIN"/>
    <property type="match status" value="1"/>
</dbReference>
<feature type="signal peptide" evidence="2">
    <location>
        <begin position="1"/>
        <end position="20"/>
    </location>
</feature>
<evidence type="ECO:0000256" key="2">
    <source>
        <dbReference type="SAM" id="SignalP"/>
    </source>
</evidence>
<feature type="coiled-coil region" evidence="1">
    <location>
        <begin position="97"/>
        <end position="144"/>
    </location>
</feature>
<feature type="chain" id="PRO_5021895974" description="DUF4139 domain-containing protein" evidence="2">
    <location>
        <begin position="21"/>
        <end position="662"/>
    </location>
</feature>
<keyword evidence="2" id="KW-0732">Signal</keyword>
<dbReference type="PANTHER" id="PTHR31005:SF8">
    <property type="entry name" value="DUF4139 DOMAIN-CONTAINING PROTEIN"/>
    <property type="match status" value="1"/>
</dbReference>
<gene>
    <name evidence="5" type="ORF">Pan181_13860</name>
</gene>
<dbReference type="InterPro" id="IPR037291">
    <property type="entry name" value="DUF4139"/>
</dbReference>
<organism evidence="5 6">
    <name type="scientific">Aeoliella mucimassa</name>
    <dbReference type="NCBI Taxonomy" id="2527972"/>
    <lineage>
        <taxon>Bacteria</taxon>
        <taxon>Pseudomonadati</taxon>
        <taxon>Planctomycetota</taxon>
        <taxon>Planctomycetia</taxon>
        <taxon>Pirellulales</taxon>
        <taxon>Lacipirellulaceae</taxon>
        <taxon>Aeoliella</taxon>
    </lineage>
</organism>
<dbReference type="Proteomes" id="UP000315750">
    <property type="component" value="Chromosome"/>
</dbReference>
<dbReference type="Pfam" id="PF13600">
    <property type="entry name" value="DUF4140"/>
    <property type="match status" value="1"/>
</dbReference>
<dbReference type="NCBIfam" id="TIGR02231">
    <property type="entry name" value="mucoidy inhibitor MuiA family protein"/>
    <property type="match status" value="2"/>
</dbReference>
<name>A0A518AKD9_9BACT</name>
<keyword evidence="1" id="KW-0175">Coiled coil</keyword>
<dbReference type="KEGG" id="amuc:Pan181_13860"/>